<keyword evidence="1" id="KW-1133">Transmembrane helix</keyword>
<keyword evidence="4" id="KW-1185">Reference proteome</keyword>
<keyword evidence="1" id="KW-0812">Transmembrane</keyword>
<dbReference type="PANTHER" id="PTHR21274:SF0">
    <property type="entry name" value="MECKELIN"/>
    <property type="match status" value="1"/>
</dbReference>
<feature type="transmembrane region" description="Helical" evidence="1">
    <location>
        <begin position="750"/>
        <end position="768"/>
    </location>
</feature>
<feature type="transmembrane region" description="Helical" evidence="1">
    <location>
        <begin position="933"/>
        <end position="966"/>
    </location>
</feature>
<name>A0A813PD25_9BILA</name>
<keyword evidence="2" id="KW-0732">Signal</keyword>
<protein>
    <recommendedName>
        <fullName evidence="5">Meckelin</fullName>
    </recommendedName>
</protein>
<dbReference type="EMBL" id="CAJNOM010000005">
    <property type="protein sequence ID" value="CAF0752434.1"/>
    <property type="molecule type" value="Genomic_DNA"/>
</dbReference>
<feature type="transmembrane region" description="Helical" evidence="1">
    <location>
        <begin position="563"/>
        <end position="589"/>
    </location>
</feature>
<feature type="transmembrane region" description="Helical" evidence="1">
    <location>
        <begin position="716"/>
        <end position="738"/>
    </location>
</feature>
<reference evidence="3" key="1">
    <citation type="submission" date="2021-02" db="EMBL/GenBank/DDBJ databases">
        <authorList>
            <person name="Nowell W R."/>
        </authorList>
    </citation>
    <scope>NUCLEOTIDE SEQUENCE</scope>
</reference>
<evidence type="ECO:0000313" key="3">
    <source>
        <dbReference type="EMBL" id="CAF0752434.1"/>
    </source>
</evidence>
<dbReference type="OrthoDB" id="419138at2759"/>
<feature type="transmembrane region" description="Helical" evidence="1">
    <location>
        <begin position="595"/>
        <end position="619"/>
    </location>
</feature>
<evidence type="ECO:0000256" key="1">
    <source>
        <dbReference type="SAM" id="Phobius"/>
    </source>
</evidence>
<dbReference type="InterPro" id="IPR019170">
    <property type="entry name" value="Meckelin"/>
</dbReference>
<feature type="signal peptide" evidence="2">
    <location>
        <begin position="1"/>
        <end position="22"/>
    </location>
</feature>
<dbReference type="GO" id="GO:0036038">
    <property type="term" value="C:MKS complex"/>
    <property type="evidence" value="ECO:0007669"/>
    <property type="project" value="InterPro"/>
</dbReference>
<keyword evidence="1" id="KW-0472">Membrane</keyword>
<evidence type="ECO:0000256" key="2">
    <source>
        <dbReference type="SAM" id="SignalP"/>
    </source>
</evidence>
<feature type="transmembrane region" description="Helical" evidence="1">
    <location>
        <begin position="675"/>
        <end position="696"/>
    </location>
</feature>
<gene>
    <name evidence="3" type="ORF">QVE165_LOCUS1570</name>
</gene>
<organism evidence="3 4">
    <name type="scientific">Adineta steineri</name>
    <dbReference type="NCBI Taxonomy" id="433720"/>
    <lineage>
        <taxon>Eukaryota</taxon>
        <taxon>Metazoa</taxon>
        <taxon>Spiralia</taxon>
        <taxon>Gnathifera</taxon>
        <taxon>Rotifera</taxon>
        <taxon>Eurotatoria</taxon>
        <taxon>Bdelloidea</taxon>
        <taxon>Adinetida</taxon>
        <taxon>Adinetidae</taxon>
        <taxon>Adineta</taxon>
    </lineage>
</organism>
<feature type="transmembrane region" description="Helical" evidence="1">
    <location>
        <begin position="524"/>
        <end position="542"/>
    </location>
</feature>
<accession>A0A813PD25</accession>
<proteinExistence type="predicted"/>
<dbReference type="Pfam" id="PF09773">
    <property type="entry name" value="Meckelin"/>
    <property type="match status" value="1"/>
</dbReference>
<evidence type="ECO:0000313" key="4">
    <source>
        <dbReference type="Proteomes" id="UP000663832"/>
    </source>
</evidence>
<evidence type="ECO:0008006" key="5">
    <source>
        <dbReference type="Google" id="ProtNLM"/>
    </source>
</evidence>
<comment type="caution">
    <text evidence="3">The sequence shown here is derived from an EMBL/GenBank/DDBJ whole genome shotgun (WGS) entry which is preliminary data.</text>
</comment>
<sequence>MILYKSIPYLFLPLISLTIISAQTPLYTAYQTGFLYNTTCSTNQYFDVALLQCSPCPQNAQQSVNDPTQCDCVNNSYYYDVNQGGGSLRCILCNSAYTRSSDGFGCIASAVTCNSTTSNVVLTESDIIGNQIGTLSSSSSQPRLGGEICTTCQGATWPDVAGQRCMPCASVTPRKDNGTTISCCTANSTDDGVCLTYVTDTVTFASSYLNTFSSSVLSTFIQQHLKASFYLCRMNLNSTATMAQTRQLLTNATACQVLANIAAMQFYFDSSGYAYTYYNTYIWNPADSPAIWTISTVRPSIPFLAYPDSYYTEITSSTYNWIPATFNTNDLITFKLAKYSPTGQFIGLVDAIDTYIQLCGGGYTDGRAAFTFGTQYTKSCNIRVDALWNSSLYETAFYDPYIVFTKSGVDNMLPGSVVIKNYRTASGSLPNQGSIESAWTYHRRFFLLDRISGVTTGGQLTSVRYAKTITILNTLSDGGSYIQPPAVVVEYGELSSSDFGTGKVVQVSFQSTYRMNLDTHIRDIWIAVGVLAGIGALFAFVLTSVWQPRAGKDFIDLGTIGKLFLYICKILATVFFIVMAGVSLWWLIFFKRQDAIYLVLPTSVQQISFTVLVVVAFVLKTIDILHLIIYQAYMDIFFIDWEKPKAGNGNTVSVWRTYFAANEFHEIQTFRRINLTFQIFFVLFLLKVINLENVATAQPGVSLFPSDTDYHPGYNGILRVGIAFSMWLATALIQYVVYVIFYQRFFEDRLLNFIDLCSVSNISVFILIDRNYGYYIHGRSPHGTTDVNMKDMLINLERESNQMSGTRGLQAKANDQTFIILIDHIFRAQYDLLLQNYQEHMRTRTIKKSAENSLDVLMKSYKNLNEFLCSFIDHALPSHNYIVRDRTFIEKLLNYEFQQAIPSVLQGESRNVFLVDEDKNFSNVMFSGHENSLLIWNMATFLFIDYFAFNYVLAAIITYILNFIAVKIRLALGRKNLSTKSSVPKDFLI</sequence>
<dbReference type="AlphaFoldDB" id="A0A813PD25"/>
<dbReference type="PANTHER" id="PTHR21274">
    <property type="entry name" value="MECKELIN"/>
    <property type="match status" value="1"/>
</dbReference>
<feature type="chain" id="PRO_5032655893" description="Meckelin" evidence="2">
    <location>
        <begin position="23"/>
        <end position="989"/>
    </location>
</feature>
<dbReference type="GO" id="GO:0060271">
    <property type="term" value="P:cilium assembly"/>
    <property type="evidence" value="ECO:0007669"/>
    <property type="project" value="InterPro"/>
</dbReference>
<dbReference type="Proteomes" id="UP000663832">
    <property type="component" value="Unassembled WGS sequence"/>
</dbReference>